<dbReference type="InterPro" id="IPR052384">
    <property type="entry name" value="TMTC_O-mannosyltransferase"/>
</dbReference>
<keyword evidence="8" id="KW-1185">Reference proteome</keyword>
<dbReference type="EMBL" id="HG994584">
    <property type="protein sequence ID" value="CAF2935186.1"/>
    <property type="molecule type" value="Genomic_DNA"/>
</dbReference>
<evidence type="ECO:0000256" key="1">
    <source>
        <dbReference type="ARBA" id="ARBA00022737"/>
    </source>
</evidence>
<evidence type="ECO:0000256" key="3">
    <source>
        <dbReference type="ARBA" id="ARBA00023136"/>
    </source>
</evidence>
<dbReference type="OrthoDB" id="10032188at2759"/>
<protein>
    <submittedName>
        <fullName evidence="7">TMTC</fullName>
        <ecNumber evidence="7">2.4.1.-</ecNumber>
    </submittedName>
</protein>
<feature type="compositionally biased region" description="Basic and acidic residues" evidence="4">
    <location>
        <begin position="328"/>
        <end position="338"/>
    </location>
</feature>
<evidence type="ECO:0000313" key="7">
    <source>
        <dbReference type="EMBL" id="CAF2935186.1"/>
    </source>
</evidence>
<keyword evidence="5" id="KW-1133">Transmembrane helix</keyword>
<dbReference type="Proteomes" id="UP000675881">
    <property type="component" value="Chromosome 5"/>
</dbReference>
<keyword evidence="7" id="KW-0328">Glycosyltransferase</keyword>
<evidence type="ECO:0000256" key="2">
    <source>
        <dbReference type="ARBA" id="ARBA00022803"/>
    </source>
</evidence>
<feature type="domain" description="DUF1736" evidence="6">
    <location>
        <begin position="106"/>
        <end position="138"/>
    </location>
</feature>
<evidence type="ECO:0000313" key="8">
    <source>
        <dbReference type="Proteomes" id="UP000675881"/>
    </source>
</evidence>
<dbReference type="EC" id="2.4.1.-" evidence="7"/>
<dbReference type="AlphaFoldDB" id="A0A7R8H8B1"/>
<accession>A0A7R8H8B1</accession>
<keyword evidence="3 5" id="KW-0472">Membrane</keyword>
<evidence type="ECO:0000256" key="5">
    <source>
        <dbReference type="SAM" id="Phobius"/>
    </source>
</evidence>
<organism evidence="7 8">
    <name type="scientific">Lepeophtheirus salmonis</name>
    <name type="common">Salmon louse</name>
    <name type="synonym">Caligus salmonis</name>
    <dbReference type="NCBI Taxonomy" id="72036"/>
    <lineage>
        <taxon>Eukaryota</taxon>
        <taxon>Metazoa</taxon>
        <taxon>Ecdysozoa</taxon>
        <taxon>Arthropoda</taxon>
        <taxon>Crustacea</taxon>
        <taxon>Multicrustacea</taxon>
        <taxon>Hexanauplia</taxon>
        <taxon>Copepoda</taxon>
        <taxon>Siphonostomatoida</taxon>
        <taxon>Caligidae</taxon>
        <taxon>Lepeophtheirus</taxon>
    </lineage>
</organism>
<keyword evidence="5" id="KW-0812">Transmembrane</keyword>
<dbReference type="GO" id="GO:0005789">
    <property type="term" value="C:endoplasmic reticulum membrane"/>
    <property type="evidence" value="ECO:0007669"/>
    <property type="project" value="TreeGrafter"/>
</dbReference>
<evidence type="ECO:0000259" key="6">
    <source>
        <dbReference type="Pfam" id="PF08409"/>
    </source>
</evidence>
<keyword evidence="1" id="KW-0677">Repeat</keyword>
<feature type="transmembrane region" description="Helical" evidence="5">
    <location>
        <begin position="7"/>
        <end position="25"/>
    </location>
</feature>
<dbReference type="InterPro" id="IPR013618">
    <property type="entry name" value="TMTC_DUF1736"/>
</dbReference>
<gene>
    <name evidence="7" type="ORF">LSAA_10781</name>
</gene>
<feature type="compositionally biased region" description="Polar residues" evidence="4">
    <location>
        <begin position="344"/>
        <end position="368"/>
    </location>
</feature>
<keyword evidence="2" id="KW-0802">TPR repeat</keyword>
<feature type="region of interest" description="Disordered" evidence="4">
    <location>
        <begin position="328"/>
        <end position="368"/>
    </location>
</feature>
<dbReference type="PANTHER" id="PTHR44216">
    <property type="entry name" value="PROTEIN O-MANNOSYL-TRANSFERASE TMTC2"/>
    <property type="match status" value="1"/>
</dbReference>
<sequence length="368" mass="41687">MRIWDRWLCGFALCQFSSYFIHYLYKKFNHKFPRRKKISWRTISLISAILSLLSKETGISALVINLTFTIFREASIKSPSISPKRIPIDIFSFVCLLVSRLAIQKQSLPEFSEPDNPAAFHPDSTTRLYTFLYLPSVSCSRKFERVGEYYKEAVEQDPLETLQSTINARVDAIFRSKGSKFALRIVGRVSNSEVSNTLRLFTEKVKEVGFVRSESNHESLNQHSALKASNFSLGSDSVVFDVTGEPSNIPSLIPNNSISIKEYQNLLIGSVIRSYAQAVKMLDLDTSPAVKKTSIESPHIRKEIKDLAPFQPEIDLLSSKNSILRIESETSLPKHSEEEGLFQRSRSSNSDNTVCSAAEQTVWQNKTR</sequence>
<dbReference type="Pfam" id="PF08409">
    <property type="entry name" value="TMTC_DUF1736"/>
    <property type="match status" value="1"/>
</dbReference>
<dbReference type="GO" id="GO:0000030">
    <property type="term" value="F:mannosyltransferase activity"/>
    <property type="evidence" value="ECO:0007669"/>
    <property type="project" value="TreeGrafter"/>
</dbReference>
<dbReference type="GO" id="GO:0035269">
    <property type="term" value="P:protein O-linked glycosylation via mannose"/>
    <property type="evidence" value="ECO:0007669"/>
    <property type="project" value="TreeGrafter"/>
</dbReference>
<evidence type="ECO:0000256" key="4">
    <source>
        <dbReference type="SAM" id="MobiDB-lite"/>
    </source>
</evidence>
<dbReference type="PANTHER" id="PTHR44216:SF3">
    <property type="entry name" value="PROTEIN O-MANNOSYL-TRANSFERASE TMTC2"/>
    <property type="match status" value="1"/>
</dbReference>
<reference evidence="7" key="1">
    <citation type="submission" date="2021-02" db="EMBL/GenBank/DDBJ databases">
        <authorList>
            <person name="Bekaert M."/>
        </authorList>
    </citation>
    <scope>NUCLEOTIDE SEQUENCE</scope>
    <source>
        <strain evidence="7">IoA-00</strain>
    </source>
</reference>
<name>A0A7R8H8B1_LEPSM</name>
<proteinExistence type="predicted"/>
<keyword evidence="7" id="KW-0808">Transferase</keyword>